<dbReference type="Proteomes" id="UP000623010">
    <property type="component" value="Unassembled WGS sequence"/>
</dbReference>
<comment type="similarity">
    <text evidence="1">Belongs to the short-chain dehydrogenases/reductases (SDR) family.</text>
</comment>
<dbReference type="InterPro" id="IPR002347">
    <property type="entry name" value="SDR_fam"/>
</dbReference>
<evidence type="ECO:0000256" key="2">
    <source>
        <dbReference type="ARBA" id="ARBA00023002"/>
    </source>
</evidence>
<reference evidence="4" key="1">
    <citation type="journal article" date="2014" name="Int. J. Syst. Evol. Microbiol.">
        <title>Complete genome sequence of Corynebacterium casei LMG S-19264T (=DSM 44701T), isolated from a smear-ripened cheese.</title>
        <authorList>
            <consortium name="US DOE Joint Genome Institute (JGI-PGF)"/>
            <person name="Walter F."/>
            <person name="Albersmeier A."/>
            <person name="Kalinowski J."/>
            <person name="Ruckert C."/>
        </authorList>
    </citation>
    <scope>NUCLEOTIDE SEQUENCE</scope>
    <source>
        <strain evidence="4">JCM 5016</strain>
    </source>
</reference>
<reference evidence="4" key="2">
    <citation type="submission" date="2020-09" db="EMBL/GenBank/DDBJ databases">
        <authorList>
            <person name="Sun Q."/>
            <person name="Ohkuma M."/>
        </authorList>
    </citation>
    <scope>NUCLEOTIDE SEQUENCE</scope>
    <source>
        <strain evidence="4">JCM 5016</strain>
    </source>
</reference>
<gene>
    <name evidence="4" type="ORF">GCM10010389_19380</name>
</gene>
<proteinExistence type="inferred from homology"/>
<dbReference type="InterPro" id="IPR057326">
    <property type="entry name" value="KR_dom"/>
</dbReference>
<dbReference type="SUPFAM" id="SSF51735">
    <property type="entry name" value="NAD(P)-binding Rossmann-fold domains"/>
    <property type="match status" value="1"/>
</dbReference>
<name>A0A918R3I2_9ACTN</name>
<comment type="caution">
    <text evidence="4">The sequence shown here is derived from an EMBL/GenBank/DDBJ whole genome shotgun (WGS) entry which is preliminary data.</text>
</comment>
<dbReference type="GO" id="GO:0016491">
    <property type="term" value="F:oxidoreductase activity"/>
    <property type="evidence" value="ECO:0007669"/>
    <property type="project" value="UniProtKB-KW"/>
</dbReference>
<accession>A0A918R3I2</accession>
<dbReference type="Pfam" id="PF13561">
    <property type="entry name" value="adh_short_C2"/>
    <property type="match status" value="1"/>
</dbReference>
<dbReference type="PRINTS" id="PR00081">
    <property type="entry name" value="GDHRDH"/>
</dbReference>
<evidence type="ECO:0000313" key="5">
    <source>
        <dbReference type="Proteomes" id="UP000623010"/>
    </source>
</evidence>
<dbReference type="PANTHER" id="PTHR43639:SF1">
    <property type="entry name" value="SHORT-CHAIN DEHYDROGENASE_REDUCTASE FAMILY PROTEIN"/>
    <property type="match status" value="1"/>
</dbReference>
<dbReference type="Gene3D" id="3.40.50.720">
    <property type="entry name" value="NAD(P)-binding Rossmann-like Domain"/>
    <property type="match status" value="1"/>
</dbReference>
<dbReference type="PANTHER" id="PTHR43639">
    <property type="entry name" value="OXIDOREDUCTASE, SHORT-CHAIN DEHYDROGENASE/REDUCTASE FAMILY (AFU_ORTHOLOGUE AFUA_5G02870)"/>
    <property type="match status" value="1"/>
</dbReference>
<organism evidence="4 5">
    <name type="scientific">Streptomyces echinoruber</name>
    <dbReference type="NCBI Taxonomy" id="68898"/>
    <lineage>
        <taxon>Bacteria</taxon>
        <taxon>Bacillati</taxon>
        <taxon>Actinomycetota</taxon>
        <taxon>Actinomycetes</taxon>
        <taxon>Kitasatosporales</taxon>
        <taxon>Streptomycetaceae</taxon>
        <taxon>Streptomyces</taxon>
    </lineage>
</organism>
<feature type="domain" description="Ketoreductase" evidence="3">
    <location>
        <begin position="20"/>
        <end position="199"/>
    </location>
</feature>
<keyword evidence="5" id="KW-1185">Reference proteome</keyword>
<keyword evidence="2" id="KW-0560">Oxidoreductase</keyword>
<dbReference type="AlphaFoldDB" id="A0A918R3I2"/>
<evidence type="ECO:0000259" key="3">
    <source>
        <dbReference type="SMART" id="SM00822"/>
    </source>
</evidence>
<evidence type="ECO:0000256" key="1">
    <source>
        <dbReference type="ARBA" id="ARBA00006484"/>
    </source>
</evidence>
<sequence length="262" mass="26584">MTTASAPRAAEAATLGLDGRVALVTGGTRGLGRAIARKLCASGCDVYLNYADSDADAEEAVAALRGLKGTAVAVKGDITRPETLPGLLDRITGRHGRLDILIHNAASFHPMPTLAASVPDVHRDVAAAVDPLLHAAARLAEAMAGGPGRVVAVSSLGARAVVPRYVGLGLAKAALESLVRYLAAELAPRGIAVNAVSTAKLDKGGPAAVNPEAARALAARTPAGRLTRPEDLADAVALLCTDEAAWIHGQVITVDGGSRLRA</sequence>
<dbReference type="SMART" id="SM00822">
    <property type="entry name" value="PKS_KR"/>
    <property type="match status" value="1"/>
</dbReference>
<protein>
    <recommendedName>
        <fullName evidence="3">Ketoreductase domain-containing protein</fullName>
    </recommendedName>
</protein>
<dbReference type="RefSeq" id="WP_190056941.1">
    <property type="nucleotide sequence ID" value="NZ_BMWH01000005.1"/>
</dbReference>
<dbReference type="InterPro" id="IPR036291">
    <property type="entry name" value="NAD(P)-bd_dom_sf"/>
</dbReference>
<dbReference type="EMBL" id="BMWH01000005">
    <property type="protein sequence ID" value="GGZ81701.1"/>
    <property type="molecule type" value="Genomic_DNA"/>
</dbReference>
<evidence type="ECO:0000313" key="4">
    <source>
        <dbReference type="EMBL" id="GGZ81701.1"/>
    </source>
</evidence>